<evidence type="ECO:0000256" key="12">
    <source>
        <dbReference type="ARBA" id="ARBA00023026"/>
    </source>
</evidence>
<organism evidence="17 18">
    <name type="scientific">Akanthomyces muscarius</name>
    <name type="common">Entomopathogenic fungus</name>
    <name type="synonym">Lecanicillium muscarium</name>
    <dbReference type="NCBI Taxonomy" id="2231603"/>
    <lineage>
        <taxon>Eukaryota</taxon>
        <taxon>Fungi</taxon>
        <taxon>Dikarya</taxon>
        <taxon>Ascomycota</taxon>
        <taxon>Pezizomycotina</taxon>
        <taxon>Sordariomycetes</taxon>
        <taxon>Hypocreomycetidae</taxon>
        <taxon>Hypocreales</taxon>
        <taxon>Cordycipitaceae</taxon>
        <taxon>Akanthomyces</taxon>
    </lineage>
</organism>
<dbReference type="CDD" id="cd11377">
    <property type="entry name" value="Pro-peptidase_S53"/>
    <property type="match status" value="1"/>
</dbReference>
<sequence length="646" mass="68953">MKRGLLATSIPPTHVHPILSLPLLYNKSVLYSQPCLPTLLPPSILLPSVHSMRRCTSRKNMKRHSLAYLARGACLAALALVAQAHPAANTAIVSQLTISLTPKDNGALLARTVHELSDPKHARYGRHLARDAALDLLQPSSEALTAVKTWLRDAAGLQDSDIRQRGQLLYATVSAKQSASLLKRRKDTSSHGDLHGAYSVAEEAVRKHIRAIHLGSAESDEVQKRWHTHRIDPSLPMPPSTAHSKYPVSAGLDGCDAKITPACLREKYQMRDIPAATTKKTILGVMGFGGQTAQHADLDLFLRDFDPSMVGANFSETFLNGGENPQGSYPASEGNLDIQYAVALAAANVDVRFYSVGGRNFDFIPDLDLPKSSNGFTEPYLAFATTLAALPDDELPSVLSISYGVNEQLLARDYAEHVCDIFGQLSARGVSVLAASGDAGPGQSCRSNADNSTATRFLPAFPASCPYVTAVGATRGIAGETAMELSGGGFSEYFPRPAYQLGAVDAYLAMHGGEWKGLYNPKGRGIPDVAALGRNYQLYYHGTVDSADGTSASTPVLAAMIAVLNGLRAEKGKPPLGFLNTWLYTIGRFGFTDITTGKSSGCPGISYAGLPSPKVPGAGWSADHGWDAATGWGTPVFSRLRRLACL</sequence>
<evidence type="ECO:0000256" key="7">
    <source>
        <dbReference type="ARBA" id="ARBA00022723"/>
    </source>
</evidence>
<dbReference type="SMART" id="SM00944">
    <property type="entry name" value="Pro-kuma_activ"/>
    <property type="match status" value="1"/>
</dbReference>
<dbReference type="InterPro" id="IPR000209">
    <property type="entry name" value="Peptidase_S8/S53_dom"/>
</dbReference>
<feature type="binding site" evidence="15">
    <location>
        <position position="625"/>
    </location>
    <ligand>
        <name>Ca(2+)</name>
        <dbReference type="ChEBI" id="CHEBI:29108"/>
    </ligand>
</feature>
<dbReference type="InterPro" id="IPR050819">
    <property type="entry name" value="Tripeptidyl-peptidase_I"/>
</dbReference>
<comment type="caution">
    <text evidence="17">The sequence shown here is derived from an EMBL/GenBank/DDBJ whole genome shotgun (WGS) entry which is preliminary data.</text>
</comment>
<dbReference type="Pfam" id="PF00082">
    <property type="entry name" value="Peptidase_S8"/>
    <property type="match status" value="1"/>
</dbReference>
<reference evidence="17" key="1">
    <citation type="journal article" date="2023" name="Access Microbiol">
        <title>De-novo genome assembly for Akanthomyces muscarius, a biocontrol agent of insect agricultural pests.</title>
        <authorList>
            <person name="Erdos Z."/>
            <person name="Studholme D.J."/>
            <person name="Raymond B."/>
            <person name="Sharma M."/>
        </authorList>
    </citation>
    <scope>NUCLEOTIDE SEQUENCE</scope>
    <source>
        <strain evidence="17">Ve6</strain>
    </source>
</reference>
<feature type="active site" description="Charge relay system" evidence="15">
    <location>
        <position position="551"/>
    </location>
</feature>
<dbReference type="RefSeq" id="XP_056055084.1">
    <property type="nucleotide sequence ID" value="XM_056198103.1"/>
</dbReference>
<dbReference type="AlphaFoldDB" id="A0A9W8QEL6"/>
<evidence type="ECO:0000256" key="9">
    <source>
        <dbReference type="ARBA" id="ARBA00022801"/>
    </source>
</evidence>
<dbReference type="FunFam" id="3.40.50.200:FF:000015">
    <property type="entry name" value="Tripeptidyl peptidase A"/>
    <property type="match status" value="1"/>
</dbReference>
<dbReference type="EMBL" id="JAJHUN010000007">
    <property type="protein sequence ID" value="KAJ4154960.1"/>
    <property type="molecule type" value="Genomic_DNA"/>
</dbReference>
<evidence type="ECO:0000256" key="6">
    <source>
        <dbReference type="ARBA" id="ARBA00022670"/>
    </source>
</evidence>
<dbReference type="PANTHER" id="PTHR14218:SF10">
    <property type="entry name" value="PEPTIDASE S53 DOMAIN-CONTAINING PROTEIN"/>
    <property type="match status" value="1"/>
</dbReference>
<keyword evidence="8" id="KW-0732">Signal</keyword>
<keyword evidence="10 15" id="KW-0720">Serine protease</keyword>
<feature type="binding site" evidence="15">
    <location>
        <position position="594"/>
    </location>
    <ligand>
        <name>Ca(2+)</name>
        <dbReference type="ChEBI" id="CHEBI:29108"/>
    </ligand>
</feature>
<proteinExistence type="predicted"/>
<dbReference type="Proteomes" id="UP001144673">
    <property type="component" value="Chromosome 6"/>
</dbReference>
<keyword evidence="11 15" id="KW-0106">Calcium</keyword>
<evidence type="ECO:0000256" key="15">
    <source>
        <dbReference type="PROSITE-ProRule" id="PRU01032"/>
    </source>
</evidence>
<protein>
    <recommendedName>
        <fullName evidence="4">tripeptidyl-peptidase II</fullName>
        <ecNumber evidence="4">3.4.14.10</ecNumber>
    </recommendedName>
</protein>
<name>A0A9W8QEL6_AKAMU</name>
<evidence type="ECO:0000313" key="18">
    <source>
        <dbReference type="Proteomes" id="UP001144673"/>
    </source>
</evidence>
<dbReference type="CDD" id="cd04056">
    <property type="entry name" value="Peptidases_S53"/>
    <property type="match status" value="1"/>
</dbReference>
<dbReference type="KEGG" id="amus:LMH87_000230"/>
<comment type="subcellular location">
    <subcellularLocation>
        <location evidence="3">Secreted</location>
        <location evidence="3">Extracellular space</location>
    </subcellularLocation>
</comment>
<feature type="active site" description="Charge relay system" evidence="15">
    <location>
        <position position="333"/>
    </location>
</feature>
<evidence type="ECO:0000313" key="17">
    <source>
        <dbReference type="EMBL" id="KAJ4154960.1"/>
    </source>
</evidence>
<keyword evidence="5" id="KW-0964">Secreted</keyword>
<keyword evidence="6 15" id="KW-0645">Protease</keyword>
<dbReference type="GeneID" id="80887389"/>
<keyword evidence="7 15" id="KW-0479">Metal-binding</keyword>
<dbReference type="Pfam" id="PF09286">
    <property type="entry name" value="Pro-kuma_activ"/>
    <property type="match status" value="1"/>
</dbReference>
<dbReference type="Gene3D" id="3.40.50.200">
    <property type="entry name" value="Peptidase S8/S53 domain"/>
    <property type="match status" value="1"/>
</dbReference>
<accession>A0A9W8QEL6</accession>
<evidence type="ECO:0000259" key="16">
    <source>
        <dbReference type="PROSITE" id="PS51695"/>
    </source>
</evidence>
<dbReference type="InterPro" id="IPR030400">
    <property type="entry name" value="Sedolisin_dom"/>
</dbReference>
<evidence type="ECO:0000256" key="10">
    <source>
        <dbReference type="ARBA" id="ARBA00022825"/>
    </source>
</evidence>
<evidence type="ECO:0000256" key="1">
    <source>
        <dbReference type="ARBA" id="ARBA00001910"/>
    </source>
</evidence>
<evidence type="ECO:0000256" key="5">
    <source>
        <dbReference type="ARBA" id="ARBA00022525"/>
    </source>
</evidence>
<evidence type="ECO:0000256" key="3">
    <source>
        <dbReference type="ARBA" id="ARBA00004239"/>
    </source>
</evidence>
<dbReference type="GO" id="GO:0004252">
    <property type="term" value="F:serine-type endopeptidase activity"/>
    <property type="evidence" value="ECO:0007669"/>
    <property type="project" value="UniProtKB-UniRule"/>
</dbReference>
<dbReference type="GO" id="GO:0005576">
    <property type="term" value="C:extracellular region"/>
    <property type="evidence" value="ECO:0007669"/>
    <property type="project" value="UniProtKB-SubCell"/>
</dbReference>
<feature type="active site" description="Charge relay system" evidence="15">
    <location>
        <position position="337"/>
    </location>
</feature>
<keyword evidence="14" id="KW-0325">Glycoprotein</keyword>
<comment type="cofactor">
    <cofactor evidence="15">
        <name>Ca(2+)</name>
        <dbReference type="ChEBI" id="CHEBI:29108"/>
    </cofactor>
    <text evidence="15">Binds 1 Ca(2+) ion per subunit.</text>
</comment>
<dbReference type="GO" id="GO:0046872">
    <property type="term" value="F:metal ion binding"/>
    <property type="evidence" value="ECO:0007669"/>
    <property type="project" value="UniProtKB-UniRule"/>
</dbReference>
<dbReference type="SUPFAM" id="SSF52743">
    <property type="entry name" value="Subtilisin-like"/>
    <property type="match status" value="1"/>
</dbReference>
<dbReference type="PROSITE" id="PS51695">
    <property type="entry name" value="SEDOLISIN"/>
    <property type="match status" value="1"/>
</dbReference>
<comment type="function">
    <text evidence="2">Secreted tripeptidyl-peptidase which degrades proteins at acidic pHs and is involved in virulence.</text>
</comment>
<keyword evidence="9 15" id="KW-0378">Hydrolase</keyword>
<keyword evidence="18" id="KW-1185">Reference proteome</keyword>
<feature type="binding site" evidence="15">
    <location>
        <position position="593"/>
    </location>
    <ligand>
        <name>Ca(2+)</name>
        <dbReference type="ChEBI" id="CHEBI:29108"/>
    </ligand>
</feature>
<evidence type="ECO:0000256" key="4">
    <source>
        <dbReference type="ARBA" id="ARBA00012462"/>
    </source>
</evidence>
<comment type="catalytic activity">
    <reaction evidence="1">
        <text>Release of an N-terminal tripeptide from a polypeptide.</text>
        <dbReference type="EC" id="3.4.14.10"/>
    </reaction>
</comment>
<feature type="domain" description="Peptidase S53" evidence="16">
    <location>
        <begin position="258"/>
        <end position="646"/>
    </location>
</feature>
<dbReference type="PANTHER" id="PTHR14218">
    <property type="entry name" value="PROTEASE S8 TRIPEPTIDYL PEPTIDASE I CLN2"/>
    <property type="match status" value="1"/>
</dbReference>
<evidence type="ECO:0000256" key="11">
    <source>
        <dbReference type="ARBA" id="ARBA00022837"/>
    </source>
</evidence>
<dbReference type="InterPro" id="IPR036852">
    <property type="entry name" value="Peptidase_S8/S53_dom_sf"/>
</dbReference>
<gene>
    <name evidence="17" type="ORF">LMH87_000230</name>
</gene>
<dbReference type="SUPFAM" id="SSF54897">
    <property type="entry name" value="Protease propeptides/inhibitors"/>
    <property type="match status" value="1"/>
</dbReference>
<dbReference type="GO" id="GO:0006508">
    <property type="term" value="P:proteolysis"/>
    <property type="evidence" value="ECO:0007669"/>
    <property type="project" value="UniProtKB-KW"/>
</dbReference>
<evidence type="ECO:0000256" key="13">
    <source>
        <dbReference type="ARBA" id="ARBA00023145"/>
    </source>
</evidence>
<dbReference type="EC" id="3.4.14.10" evidence="4"/>
<keyword evidence="13" id="KW-0865">Zymogen</keyword>
<evidence type="ECO:0000256" key="14">
    <source>
        <dbReference type="ARBA" id="ARBA00023180"/>
    </source>
</evidence>
<keyword evidence="12" id="KW-0843">Virulence</keyword>
<evidence type="ECO:0000256" key="2">
    <source>
        <dbReference type="ARBA" id="ARBA00002451"/>
    </source>
</evidence>
<evidence type="ECO:0000256" key="8">
    <source>
        <dbReference type="ARBA" id="ARBA00022729"/>
    </source>
</evidence>
<dbReference type="GO" id="GO:0008240">
    <property type="term" value="F:tripeptidyl-peptidase activity"/>
    <property type="evidence" value="ECO:0007669"/>
    <property type="project" value="UniProtKB-EC"/>
</dbReference>
<feature type="binding site" evidence="15">
    <location>
        <position position="627"/>
    </location>
    <ligand>
        <name>Ca(2+)</name>
        <dbReference type="ChEBI" id="CHEBI:29108"/>
    </ligand>
</feature>
<dbReference type="InterPro" id="IPR015366">
    <property type="entry name" value="S53_propep"/>
</dbReference>